<organism evidence="4 5">
    <name type="scientific">Nocardioides fonticola</name>
    <dbReference type="NCBI Taxonomy" id="450363"/>
    <lineage>
        <taxon>Bacteria</taxon>
        <taxon>Bacillati</taxon>
        <taxon>Actinomycetota</taxon>
        <taxon>Actinomycetes</taxon>
        <taxon>Propionibacteriales</taxon>
        <taxon>Nocardioidaceae</taxon>
        <taxon>Nocardioides</taxon>
    </lineage>
</organism>
<comment type="caution">
    <text evidence="4">The sequence shown here is derived from an EMBL/GenBank/DDBJ whole genome shotgun (WGS) entry which is preliminary data.</text>
</comment>
<keyword evidence="2" id="KW-0732">Signal</keyword>
<evidence type="ECO:0000256" key="2">
    <source>
        <dbReference type="ARBA" id="ARBA00022729"/>
    </source>
</evidence>
<dbReference type="PANTHER" id="PTHR47235">
    <property type="entry name" value="BLR6548 PROTEIN"/>
    <property type="match status" value="1"/>
</dbReference>
<sequence length="412" mass="42931">MNTTTNRWLATLATVTVLVGAAGCSTKADDDAGSGSGDVKTGRGVKGTTITVGSLTDLTGPFAALGTDFTNAQALYWQERNAGDKVCGTYTVKEKVKDYGYDVQKGVQLYSSIREDVLAMEQVIGSPLNASLSEQYDADKMVNIPGAWAQALTEDPQNALVGATYEVEMINALNYVLDQGLISDGGTLGHIYFEGEYGEGGLGGSTYFAKKHDMKLVEVQIQPTDTDMTAAVTKLAAEGVDAIAITTGPTQTASIAGVAAAAGLDVPLVGNNPTYFPGLLDTPAGPALLKNMYVASPVNTFDAAPDLLKRYQKKFKKVPTIGAVFGYASADVMRQILDKACEDGDLTPAGVTKAKEEMGTVKTGGLAVPVKFAVGKSSSDSVFILRPADVPGGAKAATKLYTSKDASAFIKG</sequence>
<dbReference type="InterPro" id="IPR028081">
    <property type="entry name" value="Leu-bd"/>
</dbReference>
<name>A0ABP7XML5_9ACTN</name>
<evidence type="ECO:0000256" key="1">
    <source>
        <dbReference type="ARBA" id="ARBA00010062"/>
    </source>
</evidence>
<evidence type="ECO:0000313" key="5">
    <source>
        <dbReference type="Proteomes" id="UP001501495"/>
    </source>
</evidence>
<dbReference type="Pfam" id="PF13458">
    <property type="entry name" value="Peripla_BP_6"/>
    <property type="match status" value="1"/>
</dbReference>
<dbReference type="Gene3D" id="3.40.50.2300">
    <property type="match status" value="2"/>
</dbReference>
<dbReference type="EMBL" id="BAAAZH010000017">
    <property type="protein sequence ID" value="GAA4120667.1"/>
    <property type="molecule type" value="Genomic_DNA"/>
</dbReference>
<feature type="domain" description="Leucine-binding protein" evidence="3">
    <location>
        <begin position="49"/>
        <end position="363"/>
    </location>
</feature>
<dbReference type="RefSeq" id="WP_344733687.1">
    <property type="nucleotide sequence ID" value="NZ_BAAAZH010000017.1"/>
</dbReference>
<accession>A0ABP7XML5</accession>
<evidence type="ECO:0000259" key="3">
    <source>
        <dbReference type="Pfam" id="PF13458"/>
    </source>
</evidence>
<evidence type="ECO:0000313" key="4">
    <source>
        <dbReference type="EMBL" id="GAA4120667.1"/>
    </source>
</evidence>
<dbReference type="PROSITE" id="PS51257">
    <property type="entry name" value="PROKAR_LIPOPROTEIN"/>
    <property type="match status" value="1"/>
</dbReference>
<gene>
    <name evidence="4" type="ORF">GCM10022215_24480</name>
</gene>
<dbReference type="InterPro" id="IPR028082">
    <property type="entry name" value="Peripla_BP_I"/>
</dbReference>
<dbReference type="SUPFAM" id="SSF53822">
    <property type="entry name" value="Periplasmic binding protein-like I"/>
    <property type="match status" value="1"/>
</dbReference>
<comment type="similarity">
    <text evidence="1">Belongs to the leucine-binding protein family.</text>
</comment>
<protein>
    <submittedName>
        <fullName evidence="4">ABC transporter substrate-binding protein</fullName>
    </submittedName>
</protein>
<proteinExistence type="inferred from homology"/>
<keyword evidence="5" id="KW-1185">Reference proteome</keyword>
<dbReference type="PANTHER" id="PTHR47235:SF1">
    <property type="entry name" value="BLR6548 PROTEIN"/>
    <property type="match status" value="1"/>
</dbReference>
<dbReference type="Proteomes" id="UP001501495">
    <property type="component" value="Unassembled WGS sequence"/>
</dbReference>
<reference evidence="5" key="1">
    <citation type="journal article" date="2019" name="Int. J. Syst. Evol. Microbiol.">
        <title>The Global Catalogue of Microorganisms (GCM) 10K type strain sequencing project: providing services to taxonomists for standard genome sequencing and annotation.</title>
        <authorList>
            <consortium name="The Broad Institute Genomics Platform"/>
            <consortium name="The Broad Institute Genome Sequencing Center for Infectious Disease"/>
            <person name="Wu L."/>
            <person name="Ma J."/>
        </authorList>
    </citation>
    <scope>NUCLEOTIDE SEQUENCE [LARGE SCALE GENOMIC DNA]</scope>
    <source>
        <strain evidence="5">JCM 16703</strain>
    </source>
</reference>